<evidence type="ECO:0000313" key="5">
    <source>
        <dbReference type="Proteomes" id="UP001187221"/>
    </source>
</evidence>
<dbReference type="InterPro" id="IPR003786">
    <property type="entry name" value="FdhD"/>
</dbReference>
<dbReference type="Pfam" id="PF02634">
    <property type="entry name" value="FdhD-NarQ"/>
    <property type="match status" value="1"/>
</dbReference>
<evidence type="ECO:0000256" key="3">
    <source>
        <dbReference type="HAMAP-Rule" id="MF_00187"/>
    </source>
</evidence>
<comment type="caution">
    <text evidence="3">Lacks conserved residue(s) required for the propagation of feature annotation.</text>
</comment>
<dbReference type="Gene3D" id="3.40.140.10">
    <property type="entry name" value="Cytidine Deaminase, domain 2"/>
    <property type="match status" value="1"/>
</dbReference>
<protein>
    <recommendedName>
        <fullName evidence="3">Sulfur carrier protein FdhD</fullName>
    </recommendedName>
</protein>
<dbReference type="EMBL" id="BTFW01000001">
    <property type="protein sequence ID" value="GMM61145.1"/>
    <property type="molecule type" value="Genomic_DNA"/>
</dbReference>
<feature type="active site" description="Cysteine persulfide intermediate" evidence="3">
    <location>
        <position position="121"/>
    </location>
</feature>
<name>A0ABQ6P8F7_9SPHN</name>
<keyword evidence="2 3" id="KW-0501">Molybdenum cofactor biosynthesis</keyword>
<comment type="caution">
    <text evidence="4">The sequence shown here is derived from an EMBL/GenBank/DDBJ whole genome shotgun (WGS) entry which is preliminary data.</text>
</comment>
<comment type="similarity">
    <text evidence="3">Belongs to the FdhD family.</text>
</comment>
<dbReference type="HAMAP" id="MF_00187">
    <property type="entry name" value="FdhD"/>
    <property type="match status" value="1"/>
</dbReference>
<evidence type="ECO:0000256" key="1">
    <source>
        <dbReference type="ARBA" id="ARBA00022490"/>
    </source>
</evidence>
<comment type="subcellular location">
    <subcellularLocation>
        <location evidence="3">Cytoplasm</location>
    </subcellularLocation>
</comment>
<accession>A0ABQ6P8F7</accession>
<dbReference type="InterPro" id="IPR016193">
    <property type="entry name" value="Cytidine_deaminase-like"/>
</dbReference>
<sequence length="269" mass="28150">MKELAVTVDQVKGASPRAFAEHFADGAASVPITRALAEEAPVAIEINGMGYAVMMATPADLEDYALGFCLSEQLIADPAAFVSAQEAEIPGRGWMLRINLALDAAAPLLERARLRLAEGSCGLCGIESLEQVLRPLPQVQPREDIADAAIFRATAALGDHQRLGRATRAAHAAAFCAPDGTILTVREDVGRHNAFDKLIGALARAGADPASGFVVLTARCSFELVQKAVIAGVGLLVTVSAASTLAADRARDHGLRLVSLARGDSFLES</sequence>
<keyword evidence="5" id="KW-1185">Reference proteome</keyword>
<comment type="function">
    <text evidence="3">Required for formate dehydrogenase (FDH) activity. Acts as a sulfur carrier protein that transfers sulfur from IscS to the molybdenum cofactor prior to its insertion into FDH.</text>
</comment>
<evidence type="ECO:0000313" key="4">
    <source>
        <dbReference type="EMBL" id="GMM61145.1"/>
    </source>
</evidence>
<dbReference type="Proteomes" id="UP001187221">
    <property type="component" value="Unassembled WGS sequence"/>
</dbReference>
<dbReference type="NCBIfam" id="TIGR00129">
    <property type="entry name" value="fdhD_narQ"/>
    <property type="match status" value="1"/>
</dbReference>
<dbReference type="PANTHER" id="PTHR30592:SF1">
    <property type="entry name" value="SULFUR CARRIER PROTEIN FDHD"/>
    <property type="match status" value="1"/>
</dbReference>
<dbReference type="PIRSF" id="PIRSF015626">
    <property type="entry name" value="FdhD"/>
    <property type="match status" value="1"/>
</dbReference>
<evidence type="ECO:0000256" key="2">
    <source>
        <dbReference type="ARBA" id="ARBA00023150"/>
    </source>
</evidence>
<dbReference type="SUPFAM" id="SSF53927">
    <property type="entry name" value="Cytidine deaminase-like"/>
    <property type="match status" value="1"/>
</dbReference>
<keyword evidence="1 3" id="KW-0963">Cytoplasm</keyword>
<reference evidence="4 5" key="1">
    <citation type="submission" date="2023-06" db="EMBL/GenBank/DDBJ databases">
        <title>Draft genome sequence of Novosphingobium sp. strain IK01.</title>
        <authorList>
            <person name="Hatamoto M."/>
            <person name="Ikarashi T."/>
            <person name="Yamaguchi T."/>
        </authorList>
    </citation>
    <scope>NUCLEOTIDE SEQUENCE [LARGE SCALE GENOMIC DNA]</scope>
    <source>
        <strain evidence="4 5">IK01</strain>
    </source>
</reference>
<dbReference type="Gene3D" id="3.10.20.10">
    <property type="match status" value="1"/>
</dbReference>
<organism evidence="4 5">
    <name type="scientific">Novosphingobium pituita</name>
    <dbReference type="NCBI Taxonomy" id="3056842"/>
    <lineage>
        <taxon>Bacteria</taxon>
        <taxon>Pseudomonadati</taxon>
        <taxon>Pseudomonadota</taxon>
        <taxon>Alphaproteobacteria</taxon>
        <taxon>Sphingomonadales</taxon>
        <taxon>Sphingomonadaceae</taxon>
        <taxon>Novosphingobium</taxon>
    </lineage>
</organism>
<proteinExistence type="inferred from homology"/>
<dbReference type="PANTHER" id="PTHR30592">
    <property type="entry name" value="FORMATE DEHYDROGENASE"/>
    <property type="match status" value="1"/>
</dbReference>
<gene>
    <name evidence="4" type="primary">fdhD_1</name>
    <name evidence="3" type="synonym">fdhD</name>
    <name evidence="4" type="ORF">NUTIK01_19220</name>
</gene>